<reference evidence="1" key="1">
    <citation type="journal article" date="2023" name="bioRxiv">
        <title>Improved chromosome-level genome assembly for marigold (Tagetes erecta).</title>
        <authorList>
            <person name="Jiang F."/>
            <person name="Yuan L."/>
            <person name="Wang S."/>
            <person name="Wang H."/>
            <person name="Xu D."/>
            <person name="Wang A."/>
            <person name="Fan W."/>
        </authorList>
    </citation>
    <scope>NUCLEOTIDE SEQUENCE</scope>
    <source>
        <strain evidence="1">WSJ</strain>
        <tissue evidence="1">Leaf</tissue>
    </source>
</reference>
<keyword evidence="2" id="KW-1185">Reference proteome</keyword>
<accession>A0AAD8JQS7</accession>
<dbReference type="Proteomes" id="UP001229421">
    <property type="component" value="Unassembled WGS sequence"/>
</dbReference>
<sequence length="84" mass="9721">MFVTSYNTGAHIPNNNNSFHYHHHHHHYLSPHFLTISLFSSSSSSSPQQQHTKPDELHHNLILRTISCTIRSSMDLKSVFVRDL</sequence>
<dbReference type="EMBL" id="JAUHHV010000011">
    <property type="protein sequence ID" value="KAK1406991.1"/>
    <property type="molecule type" value="Genomic_DNA"/>
</dbReference>
<gene>
    <name evidence="1" type="ORF">QVD17_38601</name>
</gene>
<evidence type="ECO:0000313" key="2">
    <source>
        <dbReference type="Proteomes" id="UP001229421"/>
    </source>
</evidence>
<evidence type="ECO:0000313" key="1">
    <source>
        <dbReference type="EMBL" id="KAK1406991.1"/>
    </source>
</evidence>
<organism evidence="1 2">
    <name type="scientific">Tagetes erecta</name>
    <name type="common">African marigold</name>
    <dbReference type="NCBI Taxonomy" id="13708"/>
    <lineage>
        <taxon>Eukaryota</taxon>
        <taxon>Viridiplantae</taxon>
        <taxon>Streptophyta</taxon>
        <taxon>Embryophyta</taxon>
        <taxon>Tracheophyta</taxon>
        <taxon>Spermatophyta</taxon>
        <taxon>Magnoliopsida</taxon>
        <taxon>eudicotyledons</taxon>
        <taxon>Gunneridae</taxon>
        <taxon>Pentapetalae</taxon>
        <taxon>asterids</taxon>
        <taxon>campanulids</taxon>
        <taxon>Asterales</taxon>
        <taxon>Asteraceae</taxon>
        <taxon>Asteroideae</taxon>
        <taxon>Heliantheae alliance</taxon>
        <taxon>Tageteae</taxon>
        <taxon>Tagetes</taxon>
    </lineage>
</organism>
<protein>
    <submittedName>
        <fullName evidence="1">Uncharacterized protein</fullName>
    </submittedName>
</protein>
<dbReference type="AlphaFoldDB" id="A0AAD8JQS7"/>
<proteinExistence type="predicted"/>
<comment type="caution">
    <text evidence="1">The sequence shown here is derived from an EMBL/GenBank/DDBJ whole genome shotgun (WGS) entry which is preliminary data.</text>
</comment>
<name>A0AAD8JQS7_TARER</name>